<evidence type="ECO:0000256" key="3">
    <source>
        <dbReference type="ARBA" id="ARBA00022833"/>
    </source>
</evidence>
<dbReference type="CDD" id="cd02249">
    <property type="entry name" value="ZZ"/>
    <property type="match status" value="1"/>
</dbReference>
<evidence type="ECO:0000256" key="2">
    <source>
        <dbReference type="ARBA" id="ARBA00022771"/>
    </source>
</evidence>
<feature type="region of interest" description="Disordered" evidence="5">
    <location>
        <begin position="1134"/>
        <end position="1164"/>
    </location>
</feature>
<feature type="region of interest" description="Disordered" evidence="5">
    <location>
        <begin position="1211"/>
        <end position="1236"/>
    </location>
</feature>
<proteinExistence type="predicted"/>
<dbReference type="Pfam" id="PF20691">
    <property type="entry name" value="TAGT"/>
    <property type="match status" value="1"/>
</dbReference>
<organism evidence="7 8">
    <name type="scientific">Owenia fusiformis</name>
    <name type="common">Polychaete worm</name>
    <dbReference type="NCBI Taxonomy" id="6347"/>
    <lineage>
        <taxon>Eukaryota</taxon>
        <taxon>Metazoa</taxon>
        <taxon>Spiralia</taxon>
        <taxon>Lophotrochozoa</taxon>
        <taxon>Annelida</taxon>
        <taxon>Polychaeta</taxon>
        <taxon>Sedentaria</taxon>
        <taxon>Canalipalpata</taxon>
        <taxon>Sabellida</taxon>
        <taxon>Oweniida</taxon>
        <taxon>Oweniidae</taxon>
        <taxon>Owenia</taxon>
    </lineage>
</organism>
<protein>
    <recommendedName>
        <fullName evidence="6">ZZ-type domain-containing protein</fullName>
    </recommendedName>
</protein>
<feature type="compositionally biased region" description="Basic and acidic residues" evidence="5">
    <location>
        <begin position="166"/>
        <end position="183"/>
    </location>
</feature>
<dbReference type="SMART" id="SM00291">
    <property type="entry name" value="ZnF_ZZ"/>
    <property type="match status" value="1"/>
</dbReference>
<keyword evidence="1" id="KW-0479">Metal-binding</keyword>
<dbReference type="InterPro" id="IPR049100">
    <property type="entry name" value="TAGT"/>
</dbReference>
<dbReference type="Pfam" id="PF00569">
    <property type="entry name" value="ZZ"/>
    <property type="match status" value="1"/>
</dbReference>
<dbReference type="InterPro" id="IPR048657">
    <property type="entry name" value="GREB1-like_cpSF2"/>
</dbReference>
<dbReference type="PROSITE" id="PS50135">
    <property type="entry name" value="ZF_ZZ_2"/>
    <property type="match status" value="1"/>
</dbReference>
<feature type="compositionally biased region" description="Polar residues" evidence="5">
    <location>
        <begin position="99"/>
        <end position="134"/>
    </location>
</feature>
<sequence length="1865" mass="214758">MGCDCKSKCKTIKCPCRDRLKPCDPTECKTCKKTCENKSGQSTTKIQQPATTQAASAKSTNVVPSLEALNNQPIASNSIGQTSNTLMHGGTKRSHDSSENSIHSAKQAKQGQSTTKKPTKIQQAATKAKSTNVVPSLEAHNHFTQKLHAAKQTKQHSDTVTQPNSEAREANTNDSAKENKRETQLSNAIPDKKQMEAKHGKQKIVGENIFHLSDRTDDSHEKKEENEYDKTDQQTETNFYEPVDLYQMSKEMLDIHPDETQVRNSYFPIQEFLAQDIINRISLILTEYKSERNIDSDTIPTSLDEFERFDFRIYTARYTMLRDQTIARLCQREMACFPEESYNNPNELYNKEGKKKVKTYDMSFEKDFNEFKKQAEQNPKMLHLVIADEAHWGSDKSTEEVSRANETFVNSWKNDKHGNVIVLQVTATPFNLLSDNTRLPSKKYCATSIVNNELILVQQLEKSKHLMQGNNIVTQLVGPKNDLHHVRWSEALKHRLEQGIVVTLQIPQKKSKGSFDQVWLEVRNKKLCKSKDLKPSELTIRGENGIVKVRHGGNILAAIKYGSSTHLEFIDENDSNRFSTEFNIKLEYGEDVFQLSTRTETEHKNFMKYCPKEECMILDRKPAESYQVLGGLKFVQDIHYLMVIGICKASQLGTLNTKNKRYLSLTFYYNSIRNKEKDEQLIRYDKNFSDLSSDLSKNSATQINTNLDSLLASEYAFFILSNEGLQSLKLQISSHQRVSIPKTIFESWIKKIHKLREERTTTFAKNLDENHGQNLKLIFEEVKDALKNIPQRSFNSNIYIRLMKNIIYGDDCEIGPDCPEKLEKDQLLAAFDVCLKESETLRIVDDLIQDQSALKSGLKGKMKIIRATGKKNGDKIYKILCLARKVAGGTDKNYMFEIIRDYSNFQIRDINNEDDTSALYRIRQVLQTNDCQHVDENEESREMCQCKRLEYESKSLECKNCKHRHKSVTQYSDLENLPCILILVQKGRMGDTFPSSLNTMDLRLHFQDSKNPPYFNAIVQELGRLCRYSEEMPLNELPYVLIGKHLYENFENSLDSSAVYYGYIEQKPSMLDRRLKADNKAGGKGADVDNETKHFNRILLSAEPQIGKTGTYLKVISLIKKIIRQNVKPQTALEECTVSDEELSDDSTDNESGDETIPDSKQDKSKFWLYPPRRMFKKGILKAKINCQSKYDPIYGQYKHGKEPTNRFLPKYTRKETNKKSKKKGKETNGENPYRPMTRVHTCPTCMIEGLNSHEVEITIQGQCTSISIPNSRYYQARVMKTLNKKSSPEIPMDPPTGNELQSWIFTPTYGRATTGSVNFCGTMRLKDKYRTSCEFIHVLVVKQEEYEEYCLNWRTTHAILKLPNNIEDTDVHKGGVGYSRRFIQHFAEEFHLDTIFMIDDNLAAFKEVKEQEGFLERNNGTLKTENIPLYGVLKHLEKIGSENTLGKSTENIISSYSGPLSKYGIVGMIKLRKGSLRVKKPFKQTHVHSLVFVNIKALKAKGVKYRPWPVFEDLNMNNDADKAGLNVVKFSRFFMVKRNLKSWISEMCTYNLEDFKTDNRLPMAQGWDDKLVRWLRCNSRPNKIIQVKTRRKHENNIHETKVECLIKKLEGYKTQDHNQQQILITNVEGSLVEETMKYSILDRIKPDDKCITMVLLTSQEMQMFSKILKESKYDCIIVSSHNISEYNVPCVLLHMQNAKYECKEETDLSLDNSVQIEIDSTEVMKVEMDPQTEEETDLSLDNSVPIEIDSTEELSNGSKEQQSGKIKMEEEMDIQPDGNWSHFFFKKMKEIEEENASLKKENAKLKEHKLPVVDKNHKYRCNDCGKEIMNSFFHCTQCDDYDICVKCMTTSSHQHPVLFVPKPN</sequence>
<keyword evidence="2 4" id="KW-0863">Zinc-finger</keyword>
<feature type="compositionally biased region" description="Basic and acidic residues" evidence="5">
    <location>
        <begin position="212"/>
        <end position="233"/>
    </location>
</feature>
<feature type="compositionally biased region" description="Polar residues" evidence="5">
    <location>
        <begin position="71"/>
        <end position="86"/>
    </location>
</feature>
<dbReference type="SUPFAM" id="SSF57850">
    <property type="entry name" value="RING/U-box"/>
    <property type="match status" value="1"/>
</dbReference>
<feature type="region of interest" description="Disordered" evidence="5">
    <location>
        <begin position="35"/>
        <end position="59"/>
    </location>
</feature>
<dbReference type="Pfam" id="PF20692">
    <property type="entry name" value="cpSF2-GREB1"/>
    <property type="match status" value="2"/>
</dbReference>
<dbReference type="OrthoDB" id="206748at2759"/>
<dbReference type="InterPro" id="IPR000433">
    <property type="entry name" value="Znf_ZZ"/>
</dbReference>
<evidence type="ECO:0000313" key="7">
    <source>
        <dbReference type="EMBL" id="CAH1775368.1"/>
    </source>
</evidence>
<comment type="caution">
    <text evidence="7">The sequence shown here is derived from an EMBL/GenBank/DDBJ whole genome shotgun (WGS) entry which is preliminary data.</text>
</comment>
<dbReference type="InterPro" id="IPR043145">
    <property type="entry name" value="Znf_ZZ_sf"/>
</dbReference>
<evidence type="ECO:0000256" key="4">
    <source>
        <dbReference type="PROSITE-ProRule" id="PRU00228"/>
    </source>
</evidence>
<dbReference type="EMBL" id="CAIIXF020000001">
    <property type="protein sequence ID" value="CAH1775368.1"/>
    <property type="molecule type" value="Genomic_DNA"/>
</dbReference>
<gene>
    <name evidence="7" type="ORF">OFUS_LOCUS2681</name>
</gene>
<reference evidence="7" key="1">
    <citation type="submission" date="2022-03" db="EMBL/GenBank/DDBJ databases">
        <authorList>
            <person name="Martin C."/>
        </authorList>
    </citation>
    <scope>NUCLEOTIDE SEQUENCE</scope>
</reference>
<dbReference type="PANTHER" id="PTHR15720">
    <property type="entry name" value="GREB1-RELATED"/>
    <property type="match status" value="1"/>
</dbReference>
<feature type="domain" description="ZZ-type" evidence="6">
    <location>
        <begin position="1817"/>
        <end position="1865"/>
    </location>
</feature>
<dbReference type="PANTHER" id="PTHR15720:SF14">
    <property type="entry name" value="GREB1-LIKE PROTEIN"/>
    <property type="match status" value="1"/>
</dbReference>
<accession>A0A8S4N2R5</accession>
<evidence type="ECO:0000313" key="8">
    <source>
        <dbReference type="Proteomes" id="UP000749559"/>
    </source>
</evidence>
<feature type="compositionally biased region" description="Acidic residues" evidence="5">
    <location>
        <begin position="1137"/>
        <end position="1157"/>
    </location>
</feature>
<feature type="region of interest" description="Disordered" evidence="5">
    <location>
        <begin position="146"/>
        <end position="233"/>
    </location>
</feature>
<evidence type="ECO:0000256" key="5">
    <source>
        <dbReference type="SAM" id="MobiDB-lite"/>
    </source>
</evidence>
<dbReference type="GO" id="GO:0008270">
    <property type="term" value="F:zinc ion binding"/>
    <property type="evidence" value="ECO:0007669"/>
    <property type="project" value="UniProtKB-KW"/>
</dbReference>
<name>A0A8S4N2R5_OWEFU</name>
<dbReference type="Gene3D" id="3.30.60.90">
    <property type="match status" value="1"/>
</dbReference>
<feature type="region of interest" description="Disordered" evidence="5">
    <location>
        <begin position="71"/>
        <end position="134"/>
    </location>
</feature>
<dbReference type="Proteomes" id="UP000749559">
    <property type="component" value="Unassembled WGS sequence"/>
</dbReference>
<feature type="compositionally biased region" description="Polar residues" evidence="5">
    <location>
        <begin position="37"/>
        <end position="59"/>
    </location>
</feature>
<keyword evidence="8" id="KW-1185">Reference proteome</keyword>
<evidence type="ECO:0000259" key="6">
    <source>
        <dbReference type="PROSITE" id="PS50135"/>
    </source>
</evidence>
<evidence type="ECO:0000256" key="1">
    <source>
        <dbReference type="ARBA" id="ARBA00022723"/>
    </source>
</evidence>
<feature type="compositionally biased region" description="Basic and acidic residues" evidence="5">
    <location>
        <begin position="190"/>
        <end position="199"/>
    </location>
</feature>
<keyword evidence="3" id="KW-0862">Zinc</keyword>
<dbReference type="InterPro" id="IPR028422">
    <property type="entry name" value="GREB1"/>
</dbReference>